<dbReference type="OrthoDB" id="185373at2759"/>
<gene>
    <name evidence="3" type="ORF">PHJA_000622700</name>
</gene>
<dbReference type="PROSITE" id="PS51375">
    <property type="entry name" value="PPR"/>
    <property type="match status" value="4"/>
</dbReference>
<reference evidence="3" key="1">
    <citation type="submission" date="2020-07" db="EMBL/GenBank/DDBJ databases">
        <title>Ethylene signaling mediates host invasion by parasitic plants.</title>
        <authorList>
            <person name="Yoshida S."/>
        </authorList>
    </citation>
    <scope>NUCLEOTIDE SEQUENCE</scope>
    <source>
        <strain evidence="3">Okayama</strain>
    </source>
</reference>
<evidence type="ECO:0000256" key="2">
    <source>
        <dbReference type="PROSITE-ProRule" id="PRU00708"/>
    </source>
</evidence>
<dbReference type="NCBIfam" id="TIGR00756">
    <property type="entry name" value="PPR"/>
    <property type="match status" value="4"/>
</dbReference>
<dbReference type="Proteomes" id="UP000653305">
    <property type="component" value="Unassembled WGS sequence"/>
</dbReference>
<evidence type="ECO:0000313" key="4">
    <source>
        <dbReference type="Proteomes" id="UP000653305"/>
    </source>
</evidence>
<evidence type="ECO:0000313" key="3">
    <source>
        <dbReference type="EMBL" id="GFP84789.1"/>
    </source>
</evidence>
<proteinExistence type="predicted"/>
<sequence>MKIDDATHMFREMPRKGLKPDVTTYTTILQGLFRGGRCSDALEVFDEMQAVGSKPNFYTYCNVLDGLCRNGRVERALLLLDALEHKEGEHLHITYYNIVMDGLCEGLDPDVVTYTILIKGCCRNGPLEEAKDILLKMEQASFSPDEITYNVIVRGNLRGGKCEDAEKLFVEMCDKGFSPDASTLELLLDLVGTTEQSPTIFKMIQKLAPNALKQKF</sequence>
<dbReference type="Pfam" id="PF13041">
    <property type="entry name" value="PPR_2"/>
    <property type="match status" value="2"/>
</dbReference>
<dbReference type="InterPro" id="IPR002885">
    <property type="entry name" value="PPR_rpt"/>
</dbReference>
<feature type="repeat" description="PPR" evidence="2">
    <location>
        <begin position="56"/>
        <end position="86"/>
    </location>
</feature>
<comment type="caution">
    <text evidence="3">The sequence shown here is derived from an EMBL/GenBank/DDBJ whole genome shotgun (WGS) entry which is preliminary data.</text>
</comment>
<organism evidence="3 4">
    <name type="scientific">Phtheirospermum japonicum</name>
    <dbReference type="NCBI Taxonomy" id="374723"/>
    <lineage>
        <taxon>Eukaryota</taxon>
        <taxon>Viridiplantae</taxon>
        <taxon>Streptophyta</taxon>
        <taxon>Embryophyta</taxon>
        <taxon>Tracheophyta</taxon>
        <taxon>Spermatophyta</taxon>
        <taxon>Magnoliopsida</taxon>
        <taxon>eudicotyledons</taxon>
        <taxon>Gunneridae</taxon>
        <taxon>Pentapetalae</taxon>
        <taxon>asterids</taxon>
        <taxon>lamiids</taxon>
        <taxon>Lamiales</taxon>
        <taxon>Orobanchaceae</taxon>
        <taxon>Orobanchaceae incertae sedis</taxon>
        <taxon>Phtheirospermum</taxon>
    </lineage>
</organism>
<accession>A0A830BHC7</accession>
<feature type="repeat" description="PPR" evidence="2">
    <location>
        <begin position="145"/>
        <end position="179"/>
    </location>
</feature>
<dbReference type="AlphaFoldDB" id="A0A830BHC7"/>
<feature type="repeat" description="PPR" evidence="2">
    <location>
        <begin position="110"/>
        <end position="144"/>
    </location>
</feature>
<dbReference type="InterPro" id="IPR011990">
    <property type="entry name" value="TPR-like_helical_dom_sf"/>
</dbReference>
<keyword evidence="1" id="KW-0677">Repeat</keyword>
<feature type="repeat" description="PPR" evidence="2">
    <location>
        <begin position="21"/>
        <end position="55"/>
    </location>
</feature>
<dbReference type="InterPro" id="IPR051222">
    <property type="entry name" value="PPR/CCM1_RNA-binding"/>
</dbReference>
<dbReference type="PANTHER" id="PTHR47942">
    <property type="entry name" value="TETRATRICOPEPTIDE REPEAT (TPR)-LIKE SUPERFAMILY PROTEIN-RELATED"/>
    <property type="match status" value="1"/>
</dbReference>
<protein>
    <submittedName>
        <fullName evidence="3">Putative pentatricopeptide repeat-containing protein at1g12700 mitochondrial</fullName>
    </submittedName>
</protein>
<dbReference type="PANTHER" id="PTHR47942:SF16">
    <property type="entry name" value="PENTATRICOPEPTIDE REPEAT DOMAIN CONTAINING PROTEIN-RELATED"/>
    <property type="match status" value="1"/>
</dbReference>
<evidence type="ECO:0000256" key="1">
    <source>
        <dbReference type="ARBA" id="ARBA00022737"/>
    </source>
</evidence>
<dbReference type="Gene3D" id="1.25.40.10">
    <property type="entry name" value="Tetratricopeptide repeat domain"/>
    <property type="match status" value="2"/>
</dbReference>
<dbReference type="EMBL" id="BMAC01000093">
    <property type="protein sequence ID" value="GFP84789.1"/>
    <property type="molecule type" value="Genomic_DNA"/>
</dbReference>
<keyword evidence="4" id="KW-1185">Reference proteome</keyword>
<name>A0A830BHC7_9LAMI</name>